<feature type="domain" description="CCHC-type" evidence="3">
    <location>
        <begin position="117"/>
        <end position="133"/>
    </location>
</feature>
<dbReference type="InterPro" id="IPR001878">
    <property type="entry name" value="Znf_CCHC"/>
</dbReference>
<dbReference type="InterPro" id="IPR042509">
    <property type="entry name" value="ZCCHC3"/>
</dbReference>
<dbReference type="PANTHER" id="PTHR22639:SF9">
    <property type="entry name" value="ZINC FINGER CCHC DOMAIN-CONTAINING PROTEIN 3-LIKE"/>
    <property type="match status" value="1"/>
</dbReference>
<dbReference type="Gene3D" id="4.10.60.10">
    <property type="entry name" value="Zinc finger, CCHC-type"/>
    <property type="match status" value="2"/>
</dbReference>
<organism evidence="4 5">
    <name type="scientific">Parathielavia hyrcaniae</name>
    <dbReference type="NCBI Taxonomy" id="113614"/>
    <lineage>
        <taxon>Eukaryota</taxon>
        <taxon>Fungi</taxon>
        <taxon>Dikarya</taxon>
        <taxon>Ascomycota</taxon>
        <taxon>Pezizomycotina</taxon>
        <taxon>Sordariomycetes</taxon>
        <taxon>Sordariomycetidae</taxon>
        <taxon>Sordariales</taxon>
        <taxon>Chaetomiaceae</taxon>
        <taxon>Parathielavia</taxon>
    </lineage>
</organism>
<keyword evidence="5" id="KW-1185">Reference proteome</keyword>
<feature type="compositionally biased region" description="Polar residues" evidence="2">
    <location>
        <begin position="160"/>
        <end position="169"/>
    </location>
</feature>
<feature type="domain" description="CCHC-type" evidence="3">
    <location>
        <begin position="23"/>
        <end position="37"/>
    </location>
</feature>
<accession>A0AAN6Q916</accession>
<dbReference type="Pfam" id="PF14392">
    <property type="entry name" value="zf-CCHC_4"/>
    <property type="match status" value="4"/>
</dbReference>
<dbReference type="AlphaFoldDB" id="A0AAN6Q916"/>
<evidence type="ECO:0000256" key="1">
    <source>
        <dbReference type="PROSITE-ProRule" id="PRU00047"/>
    </source>
</evidence>
<reference evidence="4" key="1">
    <citation type="journal article" date="2023" name="Mol. Phylogenet. Evol.">
        <title>Genome-scale phylogeny and comparative genomics of the fungal order Sordariales.</title>
        <authorList>
            <person name="Hensen N."/>
            <person name="Bonometti L."/>
            <person name="Westerberg I."/>
            <person name="Brannstrom I.O."/>
            <person name="Guillou S."/>
            <person name="Cros-Aarteil S."/>
            <person name="Calhoun S."/>
            <person name="Haridas S."/>
            <person name="Kuo A."/>
            <person name="Mondo S."/>
            <person name="Pangilinan J."/>
            <person name="Riley R."/>
            <person name="LaButti K."/>
            <person name="Andreopoulos B."/>
            <person name="Lipzen A."/>
            <person name="Chen C."/>
            <person name="Yan M."/>
            <person name="Daum C."/>
            <person name="Ng V."/>
            <person name="Clum A."/>
            <person name="Steindorff A."/>
            <person name="Ohm R.A."/>
            <person name="Martin F."/>
            <person name="Silar P."/>
            <person name="Natvig D.O."/>
            <person name="Lalanne C."/>
            <person name="Gautier V."/>
            <person name="Ament-Velasquez S.L."/>
            <person name="Kruys A."/>
            <person name="Hutchinson M.I."/>
            <person name="Powell A.J."/>
            <person name="Barry K."/>
            <person name="Miller A.N."/>
            <person name="Grigoriev I.V."/>
            <person name="Debuchy R."/>
            <person name="Gladieux P."/>
            <person name="Hiltunen Thoren M."/>
            <person name="Johannesson H."/>
        </authorList>
    </citation>
    <scope>NUCLEOTIDE SEQUENCE</scope>
    <source>
        <strain evidence="4">CBS 757.83</strain>
    </source>
</reference>
<dbReference type="SUPFAM" id="SSF57756">
    <property type="entry name" value="Retrovirus zinc finger-like domains"/>
    <property type="match status" value="2"/>
</dbReference>
<proteinExistence type="predicted"/>
<keyword evidence="1" id="KW-0863">Zinc-finger</keyword>
<protein>
    <recommendedName>
        <fullName evidence="3">CCHC-type domain-containing protein</fullName>
    </recommendedName>
</protein>
<gene>
    <name evidence="4" type="ORF">N658DRAFT_416191</name>
</gene>
<evidence type="ECO:0000313" key="4">
    <source>
        <dbReference type="EMBL" id="KAK4105171.1"/>
    </source>
</evidence>
<dbReference type="PANTHER" id="PTHR22639">
    <property type="entry name" value="GAG-RELATED PROTEIN"/>
    <property type="match status" value="1"/>
</dbReference>
<dbReference type="GO" id="GO:0008270">
    <property type="term" value="F:zinc ion binding"/>
    <property type="evidence" value="ECO:0007669"/>
    <property type="project" value="UniProtKB-KW"/>
</dbReference>
<dbReference type="SMART" id="SM00343">
    <property type="entry name" value="ZnF_C2HC"/>
    <property type="match status" value="5"/>
</dbReference>
<keyword evidence="1" id="KW-0862">Zinc</keyword>
<dbReference type="InterPro" id="IPR036875">
    <property type="entry name" value="Znf_CCHC_sf"/>
</dbReference>
<keyword evidence="1" id="KW-0479">Metal-binding</keyword>
<dbReference type="GO" id="GO:0003690">
    <property type="term" value="F:double-stranded DNA binding"/>
    <property type="evidence" value="ECO:0007669"/>
    <property type="project" value="InterPro"/>
</dbReference>
<dbReference type="Proteomes" id="UP001305647">
    <property type="component" value="Unassembled WGS sequence"/>
</dbReference>
<sequence>MDRCRNCNSLEHREKRCLQSLECGNCGLPGHTPNRCPVPHVARCSVCRSTEHRQEACNVCSYCGQAGHKRKSCPVNPMAAREMGHERKGRLRDKKSGLCMICPAAENATKKCPVQGKCKLCGRLGHRKKHCPRKWCTLCQEFGHSHAVCQTRLNSSVAGSESRATSAGTEATAREKTTS</sequence>
<evidence type="ECO:0000256" key="2">
    <source>
        <dbReference type="SAM" id="MobiDB-lite"/>
    </source>
</evidence>
<evidence type="ECO:0000313" key="5">
    <source>
        <dbReference type="Proteomes" id="UP001305647"/>
    </source>
</evidence>
<comment type="caution">
    <text evidence="4">The sequence shown here is derived from an EMBL/GenBank/DDBJ whole genome shotgun (WGS) entry which is preliminary data.</text>
</comment>
<dbReference type="GO" id="GO:0003723">
    <property type="term" value="F:RNA binding"/>
    <property type="evidence" value="ECO:0007669"/>
    <property type="project" value="InterPro"/>
</dbReference>
<dbReference type="PROSITE" id="PS50158">
    <property type="entry name" value="ZF_CCHC"/>
    <property type="match status" value="3"/>
</dbReference>
<dbReference type="EMBL" id="MU863625">
    <property type="protein sequence ID" value="KAK4105171.1"/>
    <property type="molecule type" value="Genomic_DNA"/>
</dbReference>
<feature type="domain" description="CCHC-type" evidence="3">
    <location>
        <begin position="60"/>
        <end position="74"/>
    </location>
</feature>
<feature type="region of interest" description="Disordered" evidence="2">
    <location>
        <begin position="160"/>
        <end position="179"/>
    </location>
</feature>
<reference evidence="4" key="2">
    <citation type="submission" date="2023-05" db="EMBL/GenBank/DDBJ databases">
        <authorList>
            <consortium name="Lawrence Berkeley National Laboratory"/>
            <person name="Steindorff A."/>
            <person name="Hensen N."/>
            <person name="Bonometti L."/>
            <person name="Westerberg I."/>
            <person name="Brannstrom I.O."/>
            <person name="Guillou S."/>
            <person name="Cros-Aarteil S."/>
            <person name="Calhoun S."/>
            <person name="Haridas S."/>
            <person name="Kuo A."/>
            <person name="Mondo S."/>
            <person name="Pangilinan J."/>
            <person name="Riley R."/>
            <person name="Labutti K."/>
            <person name="Andreopoulos B."/>
            <person name="Lipzen A."/>
            <person name="Chen C."/>
            <person name="Yanf M."/>
            <person name="Daum C."/>
            <person name="Ng V."/>
            <person name="Clum A."/>
            <person name="Ohm R."/>
            <person name="Martin F."/>
            <person name="Silar P."/>
            <person name="Natvig D."/>
            <person name="Lalanne C."/>
            <person name="Gautier V."/>
            <person name="Ament-Velasquez S.L."/>
            <person name="Kruys A."/>
            <person name="Hutchinson M.I."/>
            <person name="Powell A.J."/>
            <person name="Barry K."/>
            <person name="Miller A.N."/>
            <person name="Grigoriev I.V."/>
            <person name="Debuchy R."/>
            <person name="Gladieux P."/>
            <person name="Thoren M.H."/>
            <person name="Johannesson H."/>
        </authorList>
    </citation>
    <scope>NUCLEOTIDE SEQUENCE</scope>
    <source>
        <strain evidence="4">CBS 757.83</strain>
    </source>
</reference>
<evidence type="ECO:0000259" key="3">
    <source>
        <dbReference type="PROSITE" id="PS50158"/>
    </source>
</evidence>
<dbReference type="InterPro" id="IPR025836">
    <property type="entry name" value="Zn_knuckle_CX2CX4HX4C"/>
</dbReference>
<name>A0AAN6Q916_9PEZI</name>